<dbReference type="EMBL" id="HBUE01208710">
    <property type="protein sequence ID" value="CAG6533338.1"/>
    <property type="molecule type" value="Transcribed_RNA"/>
</dbReference>
<evidence type="ECO:0000256" key="8">
    <source>
        <dbReference type="SAM" id="MobiDB-lite"/>
    </source>
</evidence>
<feature type="compositionally biased region" description="Polar residues" evidence="8">
    <location>
        <begin position="757"/>
        <end position="767"/>
    </location>
</feature>
<keyword evidence="4" id="KW-0862">Zinc</keyword>
<dbReference type="InterPro" id="IPR028020">
    <property type="entry name" value="ASX_DEUBAD_dom"/>
</dbReference>
<feature type="compositionally biased region" description="Polar residues" evidence="8">
    <location>
        <begin position="437"/>
        <end position="446"/>
    </location>
</feature>
<feature type="compositionally biased region" description="Low complexity" evidence="8">
    <location>
        <begin position="1"/>
        <end position="12"/>
    </location>
</feature>
<dbReference type="GO" id="GO:0008270">
    <property type="term" value="F:zinc ion binding"/>
    <property type="evidence" value="ECO:0007669"/>
    <property type="project" value="UniProtKB-KW"/>
</dbReference>
<feature type="region of interest" description="Disordered" evidence="8">
    <location>
        <begin position="733"/>
        <end position="767"/>
    </location>
</feature>
<feature type="compositionally biased region" description="Low complexity" evidence="8">
    <location>
        <begin position="366"/>
        <end position="380"/>
    </location>
</feature>
<name>A0A8D8P210_CULPI</name>
<feature type="compositionally biased region" description="Acidic residues" evidence="8">
    <location>
        <begin position="643"/>
        <end position="665"/>
    </location>
</feature>
<proteinExistence type="predicted"/>
<evidence type="ECO:0000256" key="7">
    <source>
        <dbReference type="ARBA" id="ARBA00023242"/>
    </source>
</evidence>
<comment type="subcellular location">
    <subcellularLocation>
        <location evidence="1">Nucleus</location>
    </subcellularLocation>
</comment>
<dbReference type="EMBL" id="HBUE01315051">
    <property type="protein sequence ID" value="CAG6585218.1"/>
    <property type="molecule type" value="Transcribed_RNA"/>
</dbReference>
<feature type="region of interest" description="Disordered" evidence="8">
    <location>
        <begin position="838"/>
        <end position="992"/>
    </location>
</feature>
<evidence type="ECO:0000256" key="3">
    <source>
        <dbReference type="ARBA" id="ARBA00022771"/>
    </source>
</evidence>
<feature type="compositionally biased region" description="Low complexity" evidence="8">
    <location>
        <begin position="579"/>
        <end position="606"/>
    </location>
</feature>
<feature type="region of interest" description="Disordered" evidence="8">
    <location>
        <begin position="458"/>
        <end position="530"/>
    </location>
</feature>
<dbReference type="GO" id="GO:0009887">
    <property type="term" value="P:animal organ morphogenesis"/>
    <property type="evidence" value="ECO:0007669"/>
    <property type="project" value="TreeGrafter"/>
</dbReference>
<sequence>MECDVSPPDSSSGCGGAAAGSSQPGTRSPLGRSRPPQPKQQQHLNLSSGSSISSSSNLNISATSSGGGGQRNLLNVSTSTSSSSSGSSYSTTVHSNHLVRSQQPQVIMHEEIAFPEVVSCTPESSFNFSDEYECNPLKEVDPLNVSGSSMDLLAATASPGKGQEKAAVKHGHHLRRNVPRIVVKQVPKQQMVATTAVESEKRPIGPASTMREVLASIPGFSVKPRRRSNKKMSTAAQIEQTKEGCIDLETPDSILVNTNLRSLLNKQTFQMLPPLFQYKLVQLLPSVDRPSVLDAGDCERNGCRLNPSSLNNEFFARACLEWRDRLSEGEFTPENQMKLRTEAEKEKSKLDPWKLKHFEPMWGDRGSSSAANVGAAGTGPNPSPPGTPTKDAAAVVEPAPTKTSTPRPALKTTIKLRPTAAISTSTTATVVSPPEATASTSGSSNISFVNASTTTTINISSSSSNSSSTAPTTPTSSRATAALSPTATSSPKRVRTVGAVTRASSQAAKSPVTRVESPKPSTSSAVPSVTVSGVDLGPALAAADTVDSSSSSSSSNSNPLIVSGALKRVHNRSLTPELSNSKISKSSDASDSSWTAPPVTVASVPTPEEPKPAPATPPTPACDIPAPEPDPDPKVEEPASSDLLDDADLPTEPAIEEIPDDDPDVTEVIMENPGTPEPSEDVLLKYDEYSTSSSSSSAPNLKPQPPPPTSAVYDQQSGQLYNIVCVPSPALTPATSSSEVPLQPQQHPHPEHHQIYAQDSNSSSTSTTALMSYSDQVPPNALSSFENVLQNNEELVIRQRDISNDSSRSSEASSSQRTVSAEVNMNLTAYHHDHELLHQSVSGGGGAGGVGGEEEDDDEDDELNCDNNNHNDSTNEEGDDGEEGGTESRPRLILEGEEDEEGDGLHVDDDLHGLQLMAQQHQNHNHGQHHPVGMQQHQQHSVVAMEEPESGEEEEEEGDEDDDGDDDQMDEKFIDAENYVLESGEISTESEY</sequence>
<protein>
    <submittedName>
        <fullName evidence="10">Polycomb protein Asx</fullName>
    </submittedName>
</protein>
<evidence type="ECO:0000256" key="1">
    <source>
        <dbReference type="ARBA" id="ARBA00004123"/>
    </source>
</evidence>
<evidence type="ECO:0000313" key="10">
    <source>
        <dbReference type="EMBL" id="CAG6585218.1"/>
    </source>
</evidence>
<dbReference type="PANTHER" id="PTHR13578">
    <property type="entry name" value="ADDITIONAL SEX COMBS LIKE PROTEIN ASXL"/>
    <property type="match status" value="1"/>
</dbReference>
<feature type="compositionally biased region" description="Acidic residues" evidence="8">
    <location>
        <begin position="946"/>
        <end position="969"/>
    </location>
</feature>
<feature type="region of interest" description="Disordered" evidence="8">
    <location>
        <begin position="360"/>
        <end position="446"/>
    </location>
</feature>
<reference evidence="10" key="1">
    <citation type="submission" date="2021-05" db="EMBL/GenBank/DDBJ databases">
        <authorList>
            <person name="Alioto T."/>
            <person name="Alioto T."/>
            <person name="Gomez Garrido J."/>
        </authorList>
    </citation>
    <scope>NUCLEOTIDE SEQUENCE</scope>
</reference>
<keyword evidence="7" id="KW-0539">Nucleus</keyword>
<feature type="region of interest" description="Disordered" evidence="8">
    <location>
        <begin position="573"/>
        <end position="715"/>
    </location>
</feature>
<evidence type="ECO:0000256" key="5">
    <source>
        <dbReference type="ARBA" id="ARBA00023015"/>
    </source>
</evidence>
<dbReference type="PANTHER" id="PTHR13578:SF20">
    <property type="entry name" value="POLYCOMB PROTEIN ASX"/>
    <property type="match status" value="1"/>
</dbReference>
<dbReference type="GO" id="GO:0035517">
    <property type="term" value="C:PR-DUB complex"/>
    <property type="evidence" value="ECO:0007669"/>
    <property type="project" value="TreeGrafter"/>
</dbReference>
<dbReference type="InterPro" id="IPR044867">
    <property type="entry name" value="DEUBAD_dom"/>
</dbReference>
<evidence type="ECO:0000256" key="2">
    <source>
        <dbReference type="ARBA" id="ARBA00022723"/>
    </source>
</evidence>
<keyword evidence="2" id="KW-0479">Metal-binding</keyword>
<dbReference type="Pfam" id="PF13919">
    <property type="entry name" value="ASXH"/>
    <property type="match status" value="1"/>
</dbReference>
<feature type="compositionally biased region" description="Acidic residues" evidence="8">
    <location>
        <begin position="874"/>
        <end position="885"/>
    </location>
</feature>
<dbReference type="PROSITE" id="PS51916">
    <property type="entry name" value="DEUBAD"/>
    <property type="match status" value="1"/>
</dbReference>
<dbReference type="InterPro" id="IPR024811">
    <property type="entry name" value="ASX/ASX-like"/>
</dbReference>
<dbReference type="AlphaFoldDB" id="A0A8D8P210"/>
<keyword evidence="6" id="KW-0804">Transcription</keyword>
<feature type="region of interest" description="Disordered" evidence="8">
    <location>
        <begin position="1"/>
        <end position="95"/>
    </location>
</feature>
<keyword evidence="5" id="KW-0805">Transcription regulation</keyword>
<dbReference type="GO" id="GO:0003682">
    <property type="term" value="F:chromatin binding"/>
    <property type="evidence" value="ECO:0007669"/>
    <property type="project" value="TreeGrafter"/>
</dbReference>
<feature type="domain" description="DEUBAD" evidence="9">
    <location>
        <begin position="251"/>
        <end position="367"/>
    </location>
</feature>
<feature type="compositionally biased region" description="Low complexity" evidence="8">
    <location>
        <begin position="804"/>
        <end position="819"/>
    </location>
</feature>
<feature type="region of interest" description="Disordered" evidence="8">
    <location>
        <begin position="800"/>
        <end position="819"/>
    </location>
</feature>
<evidence type="ECO:0000256" key="6">
    <source>
        <dbReference type="ARBA" id="ARBA00023163"/>
    </source>
</evidence>
<evidence type="ECO:0000256" key="4">
    <source>
        <dbReference type="ARBA" id="ARBA00022833"/>
    </source>
</evidence>
<feature type="compositionally biased region" description="Low complexity" evidence="8">
    <location>
        <begin position="418"/>
        <end position="434"/>
    </location>
</feature>
<organism evidence="10">
    <name type="scientific">Culex pipiens</name>
    <name type="common">House mosquito</name>
    <dbReference type="NCBI Taxonomy" id="7175"/>
    <lineage>
        <taxon>Eukaryota</taxon>
        <taxon>Metazoa</taxon>
        <taxon>Ecdysozoa</taxon>
        <taxon>Arthropoda</taxon>
        <taxon>Hexapoda</taxon>
        <taxon>Insecta</taxon>
        <taxon>Pterygota</taxon>
        <taxon>Neoptera</taxon>
        <taxon>Endopterygota</taxon>
        <taxon>Diptera</taxon>
        <taxon>Nematocera</taxon>
        <taxon>Culicoidea</taxon>
        <taxon>Culicidae</taxon>
        <taxon>Culicinae</taxon>
        <taxon>Culicini</taxon>
        <taxon>Culex</taxon>
        <taxon>Culex</taxon>
    </lineage>
</organism>
<feature type="compositionally biased region" description="Low complexity" evidence="8">
    <location>
        <begin position="77"/>
        <end position="92"/>
    </location>
</feature>
<feature type="compositionally biased region" description="Low complexity" evidence="8">
    <location>
        <begin position="518"/>
        <end position="530"/>
    </location>
</feature>
<feature type="compositionally biased region" description="Low complexity" evidence="8">
    <location>
        <begin position="733"/>
        <end position="746"/>
    </location>
</feature>
<feature type="compositionally biased region" description="Basic and acidic residues" evidence="8">
    <location>
        <begin position="903"/>
        <end position="912"/>
    </location>
</feature>
<accession>A0A8D8P210</accession>
<evidence type="ECO:0000259" key="9">
    <source>
        <dbReference type="PROSITE" id="PS51916"/>
    </source>
</evidence>
<feature type="compositionally biased region" description="Low complexity" evidence="8">
    <location>
        <begin position="458"/>
        <end position="491"/>
    </location>
</feature>
<keyword evidence="3" id="KW-0863">Zinc-finger</keyword>
<feature type="compositionally biased region" description="Acidic residues" evidence="8">
    <location>
        <begin position="852"/>
        <end position="864"/>
    </location>
</feature>
<feature type="compositionally biased region" description="Low complexity" evidence="8">
    <location>
        <begin position="44"/>
        <end position="64"/>
    </location>
</feature>
<dbReference type="GO" id="GO:0045944">
    <property type="term" value="P:positive regulation of transcription by RNA polymerase II"/>
    <property type="evidence" value="ECO:0007669"/>
    <property type="project" value="TreeGrafter"/>
</dbReference>
<feature type="compositionally biased region" description="Gly residues" evidence="8">
    <location>
        <begin position="842"/>
        <end position="851"/>
    </location>
</feature>